<dbReference type="InterPro" id="IPR052159">
    <property type="entry name" value="Competence_DNA_uptake"/>
</dbReference>
<name>A0A366XZ46_9BACI</name>
<evidence type="ECO:0000313" key="2">
    <source>
        <dbReference type="Proteomes" id="UP000253314"/>
    </source>
</evidence>
<dbReference type="Gene3D" id="3.60.15.10">
    <property type="entry name" value="Ribonuclease Z/Hydroxyacylglutathione hydrolase-like"/>
    <property type="match status" value="1"/>
</dbReference>
<dbReference type="AlphaFoldDB" id="A0A366XZ46"/>
<organism evidence="1 2">
    <name type="scientific">Bacillus taeanensis</name>
    <dbReference type="NCBI Taxonomy" id="273032"/>
    <lineage>
        <taxon>Bacteria</taxon>
        <taxon>Bacillati</taxon>
        <taxon>Bacillota</taxon>
        <taxon>Bacilli</taxon>
        <taxon>Bacillales</taxon>
        <taxon>Bacillaceae</taxon>
        <taxon>Bacillus</taxon>
    </lineage>
</organism>
<dbReference type="InterPro" id="IPR036866">
    <property type="entry name" value="RibonucZ/Hydroxyglut_hydro"/>
</dbReference>
<dbReference type="EMBL" id="QOCW01000010">
    <property type="protein sequence ID" value="RBW69423.1"/>
    <property type="molecule type" value="Genomic_DNA"/>
</dbReference>
<dbReference type="PANTHER" id="PTHR30619">
    <property type="entry name" value="DNA INTERNALIZATION/COMPETENCE PROTEIN COMEC/REC2"/>
    <property type="match status" value="1"/>
</dbReference>
<dbReference type="Proteomes" id="UP000253314">
    <property type="component" value="Unassembled WGS sequence"/>
</dbReference>
<protein>
    <recommendedName>
        <fullName evidence="3">MBL fold metallo-hydrolase</fullName>
    </recommendedName>
</protein>
<dbReference type="OrthoDB" id="2696637at2"/>
<sequence>MKLLILAVLFFGGVSPAIPAELSKIQVKLSEQEVAFNFFDLSNGEALLIQTGKGETGLINTGSSSSEEELFKRLELYHLKEIDYMVLTDSSELYAGNVEEVAAKYHPKKIYAAKAIQKKLAAVQSLSVPFLELEEGKEYEVNPGLFIRVLYVPDEGALTFSFSYGDHRILYMGKTDFLVEKQLMKQYPLKSAVLKVGHFGHESGTSQELLETVDPHAAVIFKQKKGWASDQVMERLQEGWIDIYQPYKLGTIMIKCDEKFYKVITIPIDERDFSTI</sequence>
<comment type="caution">
    <text evidence="1">The sequence shown here is derived from an EMBL/GenBank/DDBJ whole genome shotgun (WGS) entry which is preliminary data.</text>
</comment>
<gene>
    <name evidence="1" type="ORF">DS031_10890</name>
</gene>
<dbReference type="PANTHER" id="PTHR30619:SF1">
    <property type="entry name" value="RECOMBINATION PROTEIN 2"/>
    <property type="match status" value="1"/>
</dbReference>
<proteinExistence type="predicted"/>
<evidence type="ECO:0008006" key="3">
    <source>
        <dbReference type="Google" id="ProtNLM"/>
    </source>
</evidence>
<dbReference type="SUPFAM" id="SSF56281">
    <property type="entry name" value="Metallo-hydrolase/oxidoreductase"/>
    <property type="match status" value="1"/>
</dbReference>
<reference evidence="1 2" key="1">
    <citation type="submission" date="2018-07" db="EMBL/GenBank/DDBJ databases">
        <title>Lottiidibacillus patelloidae gen. nov., sp. nov., isolated from the intestinal tract of a marine limpet and the reclassification of B. taeanensis BH030017T, B. algicola KMM 3737T and B. hwajinpoensis SW-72T as genus Lottiidibacillus.</title>
        <authorList>
            <person name="Liu R."/>
            <person name="Huang Z."/>
        </authorList>
    </citation>
    <scope>NUCLEOTIDE SEQUENCE [LARGE SCALE GENOMIC DNA]</scope>
    <source>
        <strain evidence="1 2">BH030017</strain>
    </source>
</reference>
<keyword evidence="2" id="KW-1185">Reference proteome</keyword>
<evidence type="ECO:0000313" key="1">
    <source>
        <dbReference type="EMBL" id="RBW69423.1"/>
    </source>
</evidence>
<accession>A0A366XZ46</accession>
<dbReference type="RefSeq" id="WP_113806113.1">
    <property type="nucleotide sequence ID" value="NZ_QOCW01000010.1"/>
</dbReference>